<proteinExistence type="inferred from homology"/>
<dbReference type="GeneID" id="17326975"/>
<comment type="pathway">
    <text evidence="1">Purine metabolism; IMP biosynthesis via de novo pathway; N(2)-formyl-N(1)-(5-phospho-D-ribosyl)glycinamide from N(1)-(5-phospho-D-ribosyl)glycinamide (10-formyl THF route): step 1/1.</text>
</comment>
<dbReference type="HAMAP" id="MF_01930">
    <property type="entry name" value="PurN"/>
    <property type="match status" value="1"/>
</dbReference>
<evidence type="ECO:0000256" key="1">
    <source>
        <dbReference type="ARBA" id="ARBA00005054"/>
    </source>
</evidence>
<dbReference type="Pfam" id="PF00551">
    <property type="entry name" value="Formyl_trans_N"/>
    <property type="match status" value="1"/>
</dbReference>
<organism evidence="6 7">
    <name type="scientific">Chondrus crispus</name>
    <name type="common">Carrageen Irish moss</name>
    <name type="synonym">Polymorpha crispa</name>
    <dbReference type="NCBI Taxonomy" id="2769"/>
    <lineage>
        <taxon>Eukaryota</taxon>
        <taxon>Rhodophyta</taxon>
        <taxon>Florideophyceae</taxon>
        <taxon>Rhodymeniophycidae</taxon>
        <taxon>Gigartinales</taxon>
        <taxon>Gigartinaceae</taxon>
        <taxon>Chondrus</taxon>
    </lineage>
</organism>
<dbReference type="GO" id="GO:0006189">
    <property type="term" value="P:'de novo' IMP biosynthetic process"/>
    <property type="evidence" value="ECO:0007669"/>
    <property type="project" value="InterPro"/>
</dbReference>
<dbReference type="GO" id="GO:0005829">
    <property type="term" value="C:cytosol"/>
    <property type="evidence" value="ECO:0007669"/>
    <property type="project" value="TreeGrafter"/>
</dbReference>
<sequence length="291" mass="31960">MIAFCQVSTAAHFSSASRRLRRTCCRNDTLTVGAPFCPTHRRNRVEKRPGTGVSILLPIAEERPQSRISPTCTFTPEKPARVAVLVSGGGRSLENICEKIDAGTLTCCGVSLVIASKKTAGAIEKAERRAIPTSVLRLRDFERDTARFSDAISNVLDEYNIDLVVLAGWMHFYLIPPRYEGKVVNIHPSLIPAFCGKGYYGHRVHEAVLEFGAKVTGCTVHLADNKYDHGPIILQKAVPVLDSDYADDLAARVFEAEKEALPEAIQMLVAGKLWVDGRLIRVRSESVSKSV</sequence>
<dbReference type="RefSeq" id="XP_005719232.1">
    <property type="nucleotide sequence ID" value="XM_005719175.1"/>
</dbReference>
<evidence type="ECO:0000256" key="2">
    <source>
        <dbReference type="ARBA" id="ARBA00012254"/>
    </source>
</evidence>
<dbReference type="Gramene" id="CDF39321">
    <property type="protein sequence ID" value="CDF39321"/>
    <property type="gene ID" value="CHC_T00006609001"/>
</dbReference>
<evidence type="ECO:0000256" key="4">
    <source>
        <dbReference type="ARBA" id="ARBA00022755"/>
    </source>
</evidence>
<dbReference type="NCBIfam" id="TIGR00639">
    <property type="entry name" value="PurN"/>
    <property type="match status" value="1"/>
</dbReference>
<dbReference type="KEGG" id="ccp:CHC_T00006609001"/>
<keyword evidence="7" id="KW-1185">Reference proteome</keyword>
<dbReference type="InterPro" id="IPR002376">
    <property type="entry name" value="Formyl_transf_N"/>
</dbReference>
<protein>
    <recommendedName>
        <fullName evidence="2">phosphoribosylglycinamide formyltransferase 1</fullName>
        <ecNumber evidence="2">2.1.2.2</ecNumber>
    </recommendedName>
</protein>
<gene>
    <name evidence="6" type="ORF">CHC_T00006609001</name>
</gene>
<dbReference type="OMA" id="HYVDEGM"/>
<evidence type="ECO:0000259" key="5">
    <source>
        <dbReference type="Pfam" id="PF00551"/>
    </source>
</evidence>
<dbReference type="InterPro" id="IPR036477">
    <property type="entry name" value="Formyl_transf_N_sf"/>
</dbReference>
<dbReference type="GO" id="GO:0004644">
    <property type="term" value="F:phosphoribosylglycinamide formyltransferase activity"/>
    <property type="evidence" value="ECO:0007669"/>
    <property type="project" value="UniProtKB-EC"/>
</dbReference>
<keyword evidence="3" id="KW-0808">Transferase</keyword>
<dbReference type="STRING" id="2769.R7QPB0"/>
<name>R7QPB0_CHOCR</name>
<evidence type="ECO:0000256" key="3">
    <source>
        <dbReference type="ARBA" id="ARBA00022679"/>
    </source>
</evidence>
<dbReference type="EMBL" id="HG002022">
    <property type="protein sequence ID" value="CDF39321.1"/>
    <property type="molecule type" value="Genomic_DNA"/>
</dbReference>
<dbReference type="CDD" id="cd08645">
    <property type="entry name" value="FMT_core_GART"/>
    <property type="match status" value="1"/>
</dbReference>
<evidence type="ECO:0000313" key="6">
    <source>
        <dbReference type="EMBL" id="CDF39321.1"/>
    </source>
</evidence>
<accession>R7QPB0</accession>
<dbReference type="Proteomes" id="UP000012073">
    <property type="component" value="Unassembled WGS sequence"/>
</dbReference>
<reference evidence="7" key="1">
    <citation type="journal article" date="2013" name="Proc. Natl. Acad. Sci. U.S.A.">
        <title>Genome structure and metabolic features in the red seaweed Chondrus crispus shed light on evolution of the Archaeplastida.</title>
        <authorList>
            <person name="Collen J."/>
            <person name="Porcel B."/>
            <person name="Carre W."/>
            <person name="Ball S.G."/>
            <person name="Chaparro C."/>
            <person name="Tonon T."/>
            <person name="Barbeyron T."/>
            <person name="Michel G."/>
            <person name="Noel B."/>
            <person name="Valentin K."/>
            <person name="Elias M."/>
            <person name="Artiguenave F."/>
            <person name="Arun A."/>
            <person name="Aury J.M."/>
            <person name="Barbosa-Neto J.F."/>
            <person name="Bothwell J.H."/>
            <person name="Bouget F.Y."/>
            <person name="Brillet L."/>
            <person name="Cabello-Hurtado F."/>
            <person name="Capella-Gutierrez S."/>
            <person name="Charrier B."/>
            <person name="Cladiere L."/>
            <person name="Cock J.M."/>
            <person name="Coelho S.M."/>
            <person name="Colleoni C."/>
            <person name="Czjzek M."/>
            <person name="Da Silva C."/>
            <person name="Delage L."/>
            <person name="Denoeud F."/>
            <person name="Deschamps P."/>
            <person name="Dittami S.M."/>
            <person name="Gabaldon T."/>
            <person name="Gachon C.M."/>
            <person name="Groisillier A."/>
            <person name="Herve C."/>
            <person name="Jabbari K."/>
            <person name="Katinka M."/>
            <person name="Kloareg B."/>
            <person name="Kowalczyk N."/>
            <person name="Labadie K."/>
            <person name="Leblanc C."/>
            <person name="Lopez P.J."/>
            <person name="McLachlan D.H."/>
            <person name="Meslet-Cladiere L."/>
            <person name="Moustafa A."/>
            <person name="Nehr Z."/>
            <person name="Nyvall Collen P."/>
            <person name="Panaud O."/>
            <person name="Partensky F."/>
            <person name="Poulain J."/>
            <person name="Rensing S.A."/>
            <person name="Rousvoal S."/>
            <person name="Samson G."/>
            <person name="Symeonidi A."/>
            <person name="Weissenbach J."/>
            <person name="Zambounis A."/>
            <person name="Wincker P."/>
            <person name="Boyen C."/>
        </authorList>
    </citation>
    <scope>NUCLEOTIDE SEQUENCE [LARGE SCALE GENOMIC DNA]</scope>
    <source>
        <strain evidence="7">cv. Stackhouse</strain>
    </source>
</reference>
<dbReference type="Gene3D" id="3.40.50.170">
    <property type="entry name" value="Formyl transferase, N-terminal domain"/>
    <property type="match status" value="1"/>
</dbReference>
<feature type="domain" description="Formyl transferase N-terminal" evidence="5">
    <location>
        <begin position="81"/>
        <end position="265"/>
    </location>
</feature>
<dbReference type="EC" id="2.1.2.2" evidence="2"/>
<dbReference type="InterPro" id="IPR004607">
    <property type="entry name" value="GART"/>
</dbReference>
<dbReference type="PANTHER" id="PTHR43369">
    <property type="entry name" value="PHOSPHORIBOSYLGLYCINAMIDE FORMYLTRANSFERASE"/>
    <property type="match status" value="1"/>
</dbReference>
<dbReference type="AlphaFoldDB" id="R7QPB0"/>
<dbReference type="PhylomeDB" id="R7QPB0"/>
<evidence type="ECO:0000313" key="7">
    <source>
        <dbReference type="Proteomes" id="UP000012073"/>
    </source>
</evidence>
<dbReference type="SUPFAM" id="SSF53328">
    <property type="entry name" value="Formyltransferase"/>
    <property type="match status" value="1"/>
</dbReference>
<dbReference type="PANTHER" id="PTHR43369:SF2">
    <property type="entry name" value="PHOSPHORIBOSYLGLYCINAMIDE FORMYLTRANSFERASE"/>
    <property type="match status" value="1"/>
</dbReference>
<dbReference type="OrthoDB" id="2018833at2759"/>
<keyword evidence="4" id="KW-0658">Purine biosynthesis</keyword>